<accession>A0A1B6D9W0</accession>
<feature type="signal peptide" evidence="1">
    <location>
        <begin position="1"/>
        <end position="17"/>
    </location>
</feature>
<protein>
    <recommendedName>
        <fullName evidence="2">AAA-ATPase-like domain-containing protein</fullName>
    </recommendedName>
</protein>
<feature type="chain" id="PRO_5008581068" description="AAA-ATPase-like domain-containing protein" evidence="1">
    <location>
        <begin position="18"/>
        <end position="451"/>
    </location>
</feature>
<dbReference type="PANTHER" id="PTHR34825:SF1">
    <property type="entry name" value="AAA-ATPASE-LIKE DOMAIN-CONTAINING PROTEIN"/>
    <property type="match status" value="1"/>
</dbReference>
<evidence type="ECO:0000313" key="3">
    <source>
        <dbReference type="EMBL" id="JAS22478.1"/>
    </source>
</evidence>
<feature type="domain" description="AAA-ATPase-like" evidence="2">
    <location>
        <begin position="31"/>
        <end position="242"/>
    </location>
</feature>
<evidence type="ECO:0000256" key="1">
    <source>
        <dbReference type="SAM" id="SignalP"/>
    </source>
</evidence>
<dbReference type="InterPro" id="IPR018631">
    <property type="entry name" value="AAA-ATPase-like_dom"/>
</dbReference>
<reference evidence="3" key="1">
    <citation type="submission" date="2015-12" db="EMBL/GenBank/DDBJ databases">
        <title>De novo transcriptome assembly of four potential Pierce s Disease insect vectors from Arizona vineyards.</title>
        <authorList>
            <person name="Tassone E.E."/>
        </authorList>
    </citation>
    <scope>NUCLEOTIDE SEQUENCE</scope>
</reference>
<gene>
    <name evidence="3" type="ORF">g.440</name>
</gene>
<name>A0A1B6D9W0_9HEMI</name>
<dbReference type="PANTHER" id="PTHR34825">
    <property type="entry name" value="CONSERVED PROTEIN, WITH A WEAK D-GALACTARATE DEHYDRATASE/ALTRONATE HYDROLASE DOMAIN"/>
    <property type="match status" value="1"/>
</dbReference>
<dbReference type="AlphaFoldDB" id="A0A1B6D9W0"/>
<keyword evidence="1" id="KW-0732">Signal</keyword>
<organism evidence="3">
    <name type="scientific">Clastoptera arizonana</name>
    <name type="common">Arizona spittle bug</name>
    <dbReference type="NCBI Taxonomy" id="38151"/>
    <lineage>
        <taxon>Eukaryota</taxon>
        <taxon>Metazoa</taxon>
        <taxon>Ecdysozoa</taxon>
        <taxon>Arthropoda</taxon>
        <taxon>Hexapoda</taxon>
        <taxon>Insecta</taxon>
        <taxon>Pterygota</taxon>
        <taxon>Neoptera</taxon>
        <taxon>Paraneoptera</taxon>
        <taxon>Hemiptera</taxon>
        <taxon>Auchenorrhyncha</taxon>
        <taxon>Cercopoidea</taxon>
        <taxon>Clastopteridae</taxon>
        <taxon>Clastoptera</taxon>
    </lineage>
</organism>
<dbReference type="EMBL" id="GEDC01014820">
    <property type="protein sequence ID" value="JAS22478.1"/>
    <property type="molecule type" value="Transcribed_RNA"/>
</dbReference>
<proteinExistence type="predicted"/>
<evidence type="ECO:0000259" key="2">
    <source>
        <dbReference type="Pfam" id="PF09820"/>
    </source>
</evidence>
<sequence>ITALVFILLRSTQPSNGYGIPSEVGFKKSLKNKHFIDKTTLIVDFLEESKHVIMTAPRRFGKTINMEMIRRFCDTKVHRNGSMIPTETTHNYQMFTKLYYRNSGETRYLIIYRNPNFFKNHFGKYFVIYLNFWKLSGKSYMKFLRSLRFLVKRVYESFAFLFRGKYMSKYEIKKNEGLFKRIFSAEASELEILKYFSFLIENLYYSKQVIILVDDFDAPVRKSFLHGGTDVDRIFQFLEFFVDNVITSNFRVKCSLLNTSLRLKLNNADIQYKHFSEKHSFNKYYGFSEADVHTIVGRNKYNVDLESLKSWYGGYVAGDDVMYNPYSVHKFLKKSSFKMYWLQPHLDLEQMFSSPEEIEMLRKLYFNVAPVIITKRYFTMSEVVKFRNLLHSEITLNVTDGELKFNYILDIGFLTATLEDSTYSLALPNIEMKTHISNAFDSYASFKMIQK</sequence>
<feature type="non-terminal residue" evidence="3">
    <location>
        <position position="1"/>
    </location>
</feature>
<dbReference type="Pfam" id="PF09820">
    <property type="entry name" value="AAA-ATPase_like"/>
    <property type="match status" value="1"/>
</dbReference>